<dbReference type="RefSeq" id="WP_165101601.1">
    <property type="nucleotide sequence ID" value="NZ_CP049056.1"/>
</dbReference>
<dbReference type="Proteomes" id="UP000503336">
    <property type="component" value="Chromosome"/>
</dbReference>
<dbReference type="KEGG" id="hdh:G5B40_18000"/>
<dbReference type="EMBL" id="CP049056">
    <property type="protein sequence ID" value="QIE57165.1"/>
    <property type="molecule type" value="Genomic_DNA"/>
</dbReference>
<organism evidence="3 4">
    <name type="scientific">Pikeienuella piscinae</name>
    <dbReference type="NCBI Taxonomy" id="2748098"/>
    <lineage>
        <taxon>Bacteria</taxon>
        <taxon>Pseudomonadati</taxon>
        <taxon>Pseudomonadota</taxon>
        <taxon>Alphaproteobacteria</taxon>
        <taxon>Rhodobacterales</taxon>
        <taxon>Paracoccaceae</taxon>
        <taxon>Pikeienuella</taxon>
    </lineage>
</organism>
<keyword evidence="1" id="KW-0472">Membrane</keyword>
<keyword evidence="1" id="KW-0812">Transmembrane</keyword>
<feature type="chain" id="PRO_5029686676" description="PEP-CTERM protein-sorting domain-containing protein" evidence="2">
    <location>
        <begin position="22"/>
        <end position="194"/>
    </location>
</feature>
<feature type="signal peptide" evidence="2">
    <location>
        <begin position="1"/>
        <end position="21"/>
    </location>
</feature>
<feature type="transmembrane region" description="Helical" evidence="1">
    <location>
        <begin position="148"/>
        <end position="166"/>
    </location>
</feature>
<keyword evidence="2" id="KW-0732">Signal</keyword>
<dbReference type="AlphaFoldDB" id="A0A7M3T584"/>
<evidence type="ECO:0000313" key="3">
    <source>
        <dbReference type="EMBL" id="QIE57165.1"/>
    </source>
</evidence>
<gene>
    <name evidence="3" type="ORF">G5B40_18000</name>
</gene>
<accession>A0A7M3T584</accession>
<evidence type="ECO:0000313" key="4">
    <source>
        <dbReference type="Proteomes" id="UP000503336"/>
    </source>
</evidence>
<keyword evidence="1" id="KW-1133">Transmembrane helix</keyword>
<evidence type="ECO:0008006" key="5">
    <source>
        <dbReference type="Google" id="ProtNLM"/>
    </source>
</evidence>
<proteinExistence type="predicted"/>
<evidence type="ECO:0000256" key="2">
    <source>
        <dbReference type="SAM" id="SignalP"/>
    </source>
</evidence>
<protein>
    <recommendedName>
        <fullName evidence="5">PEP-CTERM protein-sorting domain-containing protein</fullName>
    </recommendedName>
</protein>
<keyword evidence="4" id="KW-1185">Reference proteome</keyword>
<name>A0A7M3T584_9RHOB</name>
<sequence>MLFIRSLLALAILAAPSASMALTLSNLTIDGVSYSSALPQIFAPDSAVEVSVDVDYDDIDGPAQLTLTPGFGFTESGASHLVTPPQLLALGASETLVWTLLIDDDAGTTDAQRELTDLRFFFYTTNPTVNYGFIDNEGSLDLSPITTVPLPPAGLALGSAVLLLAVRGKRRRRGWFGRVAAVAGFRSAARLRAA</sequence>
<reference evidence="3 4" key="1">
    <citation type="submission" date="2020-02" db="EMBL/GenBank/DDBJ databases">
        <title>complete genome sequence of Rhodobacteraceae bacterium.</title>
        <authorList>
            <person name="Park J."/>
            <person name="Kim Y.-S."/>
            <person name="Kim K.-H."/>
        </authorList>
    </citation>
    <scope>NUCLEOTIDE SEQUENCE [LARGE SCALE GENOMIC DNA]</scope>
    <source>
        <strain evidence="3 4">RR4-56</strain>
    </source>
</reference>
<evidence type="ECO:0000256" key="1">
    <source>
        <dbReference type="SAM" id="Phobius"/>
    </source>
</evidence>